<dbReference type="PANTHER" id="PTHR33365">
    <property type="entry name" value="YALI0B05434P"/>
    <property type="match status" value="1"/>
</dbReference>
<evidence type="ECO:0000256" key="3">
    <source>
        <dbReference type="SAM" id="MobiDB-lite"/>
    </source>
</evidence>
<evidence type="ECO:0000256" key="1">
    <source>
        <dbReference type="ARBA" id="ARBA00004685"/>
    </source>
</evidence>
<keyword evidence="4" id="KW-0812">Transmembrane</keyword>
<accession>A0A0U1M240</accession>
<dbReference type="PANTHER" id="PTHR33365:SF4">
    <property type="entry name" value="CYCLOCHLOROTINE BIOSYNTHESIS PROTEIN O"/>
    <property type="match status" value="1"/>
</dbReference>
<feature type="transmembrane region" description="Helical" evidence="4">
    <location>
        <begin position="58"/>
        <end position="79"/>
    </location>
</feature>
<keyword evidence="4" id="KW-0472">Membrane</keyword>
<evidence type="ECO:0000256" key="2">
    <source>
        <dbReference type="ARBA" id="ARBA00035112"/>
    </source>
</evidence>
<feature type="region of interest" description="Disordered" evidence="3">
    <location>
        <begin position="16"/>
        <end position="47"/>
    </location>
</feature>
<keyword evidence="4" id="KW-1133">Transmembrane helix</keyword>
<dbReference type="OMA" id="DWAKEHH"/>
<sequence length="278" mass="31923">MFNFVSQTPRYFPLAFSGRESSDDENWEANDEERYLSGEKHDAPKSSPILRGSTTPRFWAVISTGINLILAIALLWTLVELDRRRSPLPPWPSTLYSPAYSAVKYEMVTFNEGFDENATIYMGPPTDESDAAWEALWKPTLYAEIPNHQAVLMPGKHIPIENTNTALVGLDIFHQLHCLDNLRQRLRPERYDNRPGSGIKDVAVGMVHYDHCVESLRQTLMCNADFSPVRWNWNEEQNGWRTGTNTHICRSWDTLMEWAESHKLIHHLDGQLIQAPDT</sequence>
<evidence type="ECO:0000313" key="5">
    <source>
        <dbReference type="EMBL" id="CRG89609.1"/>
    </source>
</evidence>
<organism evidence="5 6">
    <name type="scientific">Talaromyces islandicus</name>
    <name type="common">Penicillium islandicum</name>
    <dbReference type="NCBI Taxonomy" id="28573"/>
    <lineage>
        <taxon>Eukaryota</taxon>
        <taxon>Fungi</taxon>
        <taxon>Dikarya</taxon>
        <taxon>Ascomycota</taxon>
        <taxon>Pezizomycotina</taxon>
        <taxon>Eurotiomycetes</taxon>
        <taxon>Eurotiomycetidae</taxon>
        <taxon>Eurotiales</taxon>
        <taxon>Trichocomaceae</taxon>
        <taxon>Talaromyces</taxon>
        <taxon>Talaromyces sect. Islandici</taxon>
    </lineage>
</organism>
<protein>
    <recommendedName>
        <fullName evidence="7">Tat pathway signal sequence</fullName>
    </recommendedName>
</protein>
<comment type="pathway">
    <text evidence="1">Mycotoxin biosynthesis.</text>
</comment>
<proteinExistence type="inferred from homology"/>
<dbReference type="STRING" id="28573.A0A0U1M240"/>
<evidence type="ECO:0008006" key="7">
    <source>
        <dbReference type="Google" id="ProtNLM"/>
    </source>
</evidence>
<comment type="similarity">
    <text evidence="2">Belongs to the ustYa family.</text>
</comment>
<feature type="compositionally biased region" description="Basic and acidic residues" evidence="3">
    <location>
        <begin position="32"/>
        <end position="44"/>
    </location>
</feature>
<gene>
    <name evidence="5" type="ORF">PISL3812_06648</name>
</gene>
<name>A0A0U1M240_TALIS</name>
<dbReference type="Pfam" id="PF11807">
    <property type="entry name" value="UstYa"/>
    <property type="match status" value="1"/>
</dbReference>
<dbReference type="EMBL" id="CVMT01000006">
    <property type="protein sequence ID" value="CRG89609.1"/>
    <property type="molecule type" value="Genomic_DNA"/>
</dbReference>
<dbReference type="GO" id="GO:0043386">
    <property type="term" value="P:mycotoxin biosynthetic process"/>
    <property type="evidence" value="ECO:0007669"/>
    <property type="project" value="InterPro"/>
</dbReference>
<evidence type="ECO:0000313" key="6">
    <source>
        <dbReference type="Proteomes" id="UP000054383"/>
    </source>
</evidence>
<reference evidence="5 6" key="1">
    <citation type="submission" date="2015-04" db="EMBL/GenBank/DDBJ databases">
        <authorList>
            <person name="Syromyatnikov M.Y."/>
            <person name="Popov V.N."/>
        </authorList>
    </citation>
    <scope>NUCLEOTIDE SEQUENCE [LARGE SCALE GENOMIC DNA]</scope>
    <source>
        <strain evidence="5">WF-38-12</strain>
    </source>
</reference>
<dbReference type="Proteomes" id="UP000054383">
    <property type="component" value="Unassembled WGS sequence"/>
</dbReference>
<evidence type="ECO:0000256" key="4">
    <source>
        <dbReference type="SAM" id="Phobius"/>
    </source>
</evidence>
<dbReference type="OrthoDB" id="3687641at2759"/>
<dbReference type="InterPro" id="IPR021765">
    <property type="entry name" value="UstYa-like"/>
</dbReference>
<keyword evidence="6" id="KW-1185">Reference proteome</keyword>
<feature type="compositionally biased region" description="Acidic residues" evidence="3">
    <location>
        <begin position="22"/>
        <end position="31"/>
    </location>
</feature>
<dbReference type="AlphaFoldDB" id="A0A0U1M240"/>